<evidence type="ECO:0000313" key="2">
    <source>
        <dbReference type="Proteomes" id="UP000199517"/>
    </source>
</evidence>
<dbReference type="PANTHER" id="PTHR46523:SF1">
    <property type="entry name" value="DCTP PYROPHOSPHATASE 1"/>
    <property type="match status" value="1"/>
</dbReference>
<dbReference type="RefSeq" id="WP_092956330.1">
    <property type="nucleotide sequence ID" value="NZ_FOMQ01000016.1"/>
</dbReference>
<dbReference type="GO" id="GO:0009143">
    <property type="term" value="P:nucleoside triphosphate catabolic process"/>
    <property type="evidence" value="ECO:0007669"/>
    <property type="project" value="InterPro"/>
</dbReference>
<dbReference type="Proteomes" id="UP000199517">
    <property type="component" value="Unassembled WGS sequence"/>
</dbReference>
<protein>
    <submittedName>
        <fullName evidence="1">NTP pyrophosphatase, house-cleaning of non-canonical NTPs</fullName>
    </submittedName>
</protein>
<accession>A0A1I1YAB9</accession>
<dbReference type="CDD" id="cd11537">
    <property type="entry name" value="NTP-PPase_RS21-C6_like"/>
    <property type="match status" value="1"/>
</dbReference>
<dbReference type="Gene3D" id="1.10.287.1080">
    <property type="entry name" value="MazG-like"/>
    <property type="match status" value="1"/>
</dbReference>
<dbReference type="EMBL" id="FOMQ01000016">
    <property type="protein sequence ID" value="SFE16252.1"/>
    <property type="molecule type" value="Genomic_DNA"/>
</dbReference>
<dbReference type="GO" id="GO:0047429">
    <property type="term" value="F:nucleoside triphosphate diphosphatase activity"/>
    <property type="evidence" value="ECO:0007669"/>
    <property type="project" value="InterPro"/>
</dbReference>
<name>A0A1I1YAB9_9BURK</name>
<organism evidence="1 2">
    <name type="scientific">Paracidovorax konjaci</name>
    <dbReference type="NCBI Taxonomy" id="32040"/>
    <lineage>
        <taxon>Bacteria</taxon>
        <taxon>Pseudomonadati</taxon>
        <taxon>Pseudomonadota</taxon>
        <taxon>Betaproteobacteria</taxon>
        <taxon>Burkholderiales</taxon>
        <taxon>Comamonadaceae</taxon>
        <taxon>Paracidovorax</taxon>
    </lineage>
</organism>
<dbReference type="SUPFAM" id="SSF101386">
    <property type="entry name" value="all-alpha NTP pyrophosphatases"/>
    <property type="match status" value="1"/>
</dbReference>
<dbReference type="InterPro" id="IPR025984">
    <property type="entry name" value="DCTPP"/>
</dbReference>
<evidence type="ECO:0000313" key="1">
    <source>
        <dbReference type="EMBL" id="SFE16252.1"/>
    </source>
</evidence>
<dbReference type="InterPro" id="IPR052555">
    <property type="entry name" value="dCTP_Pyrophosphatase"/>
</dbReference>
<dbReference type="PIRSF" id="PIRSF029826">
    <property type="entry name" value="UCP029826_pph"/>
    <property type="match status" value="1"/>
</dbReference>
<dbReference type="OrthoDB" id="9791898at2"/>
<dbReference type="AlphaFoldDB" id="A0A1I1YAB9"/>
<gene>
    <name evidence="1" type="ORF">SAMN04489710_11683</name>
</gene>
<reference evidence="2" key="1">
    <citation type="submission" date="2016-10" db="EMBL/GenBank/DDBJ databases">
        <authorList>
            <person name="Varghese N."/>
            <person name="Submissions S."/>
        </authorList>
    </citation>
    <scope>NUCLEOTIDE SEQUENCE [LARGE SCALE GENOMIC DNA]</scope>
    <source>
        <strain evidence="2">DSM 7481</strain>
    </source>
</reference>
<dbReference type="STRING" id="32040.SAMN04489710_11683"/>
<keyword evidence="2" id="KW-1185">Reference proteome</keyword>
<proteinExistence type="predicted"/>
<dbReference type="Pfam" id="PF12643">
    <property type="entry name" value="MazG-like"/>
    <property type="match status" value="1"/>
</dbReference>
<sequence>MSHELQTLAEQLRQFAQARAWEPFHSPKNLASALIVEAAELLEHFQWLTEAQSDALPPDKKEAVGSEMADVLLYLVQLATRLDIDLIDAAQRKMAANERRYPVALARGHSRKYDALDGDLPSE</sequence>
<dbReference type="PANTHER" id="PTHR46523">
    <property type="entry name" value="DCTP PYROPHOSPHATASE 1"/>
    <property type="match status" value="1"/>
</dbReference>